<dbReference type="KEGG" id="mrr:Moror_16933"/>
<organism evidence="1 2">
    <name type="scientific">Moniliophthora roreri (strain MCA 2997)</name>
    <name type="common">Cocoa frosty pod rot fungus</name>
    <name type="synonym">Crinipellis roreri</name>
    <dbReference type="NCBI Taxonomy" id="1381753"/>
    <lineage>
        <taxon>Eukaryota</taxon>
        <taxon>Fungi</taxon>
        <taxon>Dikarya</taxon>
        <taxon>Basidiomycota</taxon>
        <taxon>Agaricomycotina</taxon>
        <taxon>Agaricomycetes</taxon>
        <taxon>Agaricomycetidae</taxon>
        <taxon>Agaricales</taxon>
        <taxon>Marasmiineae</taxon>
        <taxon>Marasmiaceae</taxon>
        <taxon>Moniliophthora</taxon>
    </lineage>
</organism>
<dbReference type="EMBL" id="AWSO01001693">
    <property type="protein sequence ID" value="ESK83055.1"/>
    <property type="molecule type" value="Genomic_DNA"/>
</dbReference>
<evidence type="ECO:0000313" key="2">
    <source>
        <dbReference type="Proteomes" id="UP000017559"/>
    </source>
</evidence>
<evidence type="ECO:0000313" key="1">
    <source>
        <dbReference type="EMBL" id="ESK83055.1"/>
    </source>
</evidence>
<comment type="caution">
    <text evidence="1">The sequence shown here is derived from an EMBL/GenBank/DDBJ whole genome shotgun (WGS) entry which is preliminary data.</text>
</comment>
<dbReference type="HOGENOM" id="CLU_2705369_0_0_1"/>
<sequence length="80" mass="9459">MNPTRYNTAEKKKLILLLLLKGRTREWKVTEQMKIFSEDPNHPIAKKAAEETWDSFKARFRKAWQPVDVKGDAQMKIEDL</sequence>
<name>V2WS46_MONRO</name>
<proteinExistence type="predicted"/>
<accession>V2WS46</accession>
<dbReference type="AlphaFoldDB" id="V2WS46"/>
<reference evidence="1 2" key="1">
    <citation type="journal article" date="2014" name="BMC Genomics">
        <title>Genome and secretome analysis of the hemibiotrophic fungal pathogen, Moniliophthora roreri, which causes frosty pod rot disease of cacao: mechanisms of the biotrophic and necrotrophic phases.</title>
        <authorList>
            <person name="Meinhardt L.W."/>
            <person name="Costa G.G.L."/>
            <person name="Thomazella D.P.T."/>
            <person name="Teixeira P.J.P.L."/>
            <person name="Carazzolle M.F."/>
            <person name="Schuster S.C."/>
            <person name="Carlson J.E."/>
            <person name="Guiltinan M.J."/>
            <person name="Mieczkowski P."/>
            <person name="Farmer A."/>
            <person name="Ramaraj T."/>
            <person name="Crozier J."/>
            <person name="Davis R.E."/>
            <person name="Shao J."/>
            <person name="Melnick R.L."/>
            <person name="Pereira G.A.G."/>
            <person name="Bailey B.A."/>
        </authorList>
    </citation>
    <scope>NUCLEOTIDE SEQUENCE [LARGE SCALE GENOMIC DNA]</scope>
    <source>
        <strain evidence="1 2">MCA 2997</strain>
    </source>
</reference>
<protein>
    <submittedName>
        <fullName evidence="1">Uncharacterized protein</fullName>
    </submittedName>
</protein>
<dbReference type="OrthoDB" id="3253637at2759"/>
<gene>
    <name evidence="1" type="ORF">Moror_16933</name>
</gene>
<keyword evidence="2" id="KW-1185">Reference proteome</keyword>
<dbReference type="Proteomes" id="UP000017559">
    <property type="component" value="Unassembled WGS sequence"/>
</dbReference>